<evidence type="ECO:0000256" key="1">
    <source>
        <dbReference type="SAM" id="MobiDB-lite"/>
    </source>
</evidence>
<dbReference type="EMBL" id="JAAOAN010000129">
    <property type="protein sequence ID" value="KAF5720614.1"/>
    <property type="molecule type" value="Genomic_DNA"/>
</dbReference>
<dbReference type="AlphaFoldDB" id="A0A8H6DKU8"/>
<accession>A0A8H6DKU8</accession>
<dbReference type="OrthoDB" id="5094741at2759"/>
<feature type="compositionally biased region" description="Basic and acidic residues" evidence="1">
    <location>
        <begin position="143"/>
        <end position="157"/>
    </location>
</feature>
<feature type="region of interest" description="Disordered" evidence="1">
    <location>
        <begin position="1"/>
        <end position="27"/>
    </location>
</feature>
<protein>
    <submittedName>
        <fullName evidence="2">Uncharacterized protein</fullName>
    </submittedName>
</protein>
<evidence type="ECO:0000313" key="3">
    <source>
        <dbReference type="Proteomes" id="UP000544331"/>
    </source>
</evidence>
<gene>
    <name evidence="2" type="ORF">FMUND_4102</name>
</gene>
<sequence>MQPTPPSDSSPDHSSQNPPGSLHESVDFTGTTINTREDHLAWMCRPRFDALDYNNKYIGYLKHVDSSGDEHWHYAGPHVLSATDPENSTPPSEGEVSTPDSAPGPSGAGDAVGTNDGFEVSHMERRVGNVRRLNIDDEDLEEPGEKPKEEDLEGSDR</sequence>
<name>A0A8H6DKU8_9HYPO</name>
<keyword evidence="3" id="KW-1185">Reference proteome</keyword>
<reference evidence="2 3" key="1">
    <citation type="submission" date="2020-05" db="EMBL/GenBank/DDBJ databases">
        <title>Identification and distribution of gene clusters putatively required for synthesis of sphingolipid metabolism inhibitors in phylogenetically diverse species of the filamentous fungus Fusarium.</title>
        <authorList>
            <person name="Kim H.-S."/>
            <person name="Busman M."/>
            <person name="Brown D.W."/>
            <person name="Divon H."/>
            <person name="Uhlig S."/>
            <person name="Proctor R.H."/>
        </authorList>
    </citation>
    <scope>NUCLEOTIDE SEQUENCE [LARGE SCALE GENOMIC DNA]</scope>
    <source>
        <strain evidence="2 3">NRRL 66235</strain>
    </source>
</reference>
<organism evidence="2 3">
    <name type="scientific">Fusarium mundagurra</name>
    <dbReference type="NCBI Taxonomy" id="1567541"/>
    <lineage>
        <taxon>Eukaryota</taxon>
        <taxon>Fungi</taxon>
        <taxon>Dikarya</taxon>
        <taxon>Ascomycota</taxon>
        <taxon>Pezizomycotina</taxon>
        <taxon>Sordariomycetes</taxon>
        <taxon>Hypocreomycetidae</taxon>
        <taxon>Hypocreales</taxon>
        <taxon>Nectriaceae</taxon>
        <taxon>Fusarium</taxon>
        <taxon>Fusarium fujikuroi species complex</taxon>
    </lineage>
</organism>
<feature type="compositionally biased region" description="Low complexity" evidence="1">
    <location>
        <begin position="9"/>
        <end position="19"/>
    </location>
</feature>
<comment type="caution">
    <text evidence="2">The sequence shown here is derived from an EMBL/GenBank/DDBJ whole genome shotgun (WGS) entry which is preliminary data.</text>
</comment>
<dbReference type="Proteomes" id="UP000544331">
    <property type="component" value="Unassembled WGS sequence"/>
</dbReference>
<evidence type="ECO:0000313" key="2">
    <source>
        <dbReference type="EMBL" id="KAF5720614.1"/>
    </source>
</evidence>
<proteinExistence type="predicted"/>
<feature type="region of interest" description="Disordered" evidence="1">
    <location>
        <begin position="67"/>
        <end position="157"/>
    </location>
</feature>